<dbReference type="InterPro" id="IPR027417">
    <property type="entry name" value="P-loop_NTPase"/>
</dbReference>
<evidence type="ECO:0000259" key="6">
    <source>
        <dbReference type="PROSITE" id="PS51186"/>
    </source>
</evidence>
<evidence type="ECO:0000256" key="1">
    <source>
        <dbReference type="ARBA" id="ARBA00022679"/>
    </source>
</evidence>
<dbReference type="PANTHER" id="PTHR10925:SF5">
    <property type="entry name" value="RNA CYTIDINE ACETYLTRANSFERASE"/>
    <property type="match status" value="1"/>
</dbReference>
<evidence type="ECO:0000256" key="4">
    <source>
        <dbReference type="ARBA" id="ARBA00022840"/>
    </source>
</evidence>
<keyword evidence="1 7" id="KW-0808">Transferase</keyword>
<keyword evidence="2" id="KW-0819">tRNA processing</keyword>
<dbReference type="CDD" id="cd04301">
    <property type="entry name" value="NAT_SF"/>
    <property type="match status" value="1"/>
</dbReference>
<dbReference type="Gene3D" id="3.40.630.30">
    <property type="match status" value="1"/>
</dbReference>
<comment type="caution">
    <text evidence="7">The sequence shown here is derived from an EMBL/GenBank/DDBJ whole genome shotgun (WGS) entry which is preliminary data.</text>
</comment>
<dbReference type="PANTHER" id="PTHR10925">
    <property type="entry name" value="N-ACETYLTRANSFERASE 10"/>
    <property type="match status" value="1"/>
</dbReference>
<feature type="domain" description="N-acetyltransferase" evidence="6">
    <location>
        <begin position="339"/>
        <end position="524"/>
    </location>
</feature>
<dbReference type="InterPro" id="IPR000182">
    <property type="entry name" value="GNAT_dom"/>
</dbReference>
<dbReference type="RefSeq" id="WP_262994413.1">
    <property type="nucleotide sequence ID" value="NZ_JAOTJC010000008.1"/>
</dbReference>
<gene>
    <name evidence="7" type="ORF">OCL06_10830</name>
</gene>
<dbReference type="InterPro" id="IPR032672">
    <property type="entry name" value="TmcA/NAT10/Kre33"/>
</dbReference>
<dbReference type="Proteomes" id="UP001209257">
    <property type="component" value="Unassembled WGS sequence"/>
</dbReference>
<accession>A0ABT2VQD8</accession>
<evidence type="ECO:0000256" key="3">
    <source>
        <dbReference type="ARBA" id="ARBA00022741"/>
    </source>
</evidence>
<name>A0ABT2VQD8_9ALTE</name>
<proteinExistence type="predicted"/>
<evidence type="ECO:0000313" key="7">
    <source>
        <dbReference type="EMBL" id="MCU7555092.1"/>
    </source>
</evidence>
<keyword evidence="5 7" id="KW-0012">Acyltransferase</keyword>
<dbReference type="InterPro" id="IPR013562">
    <property type="entry name" value="TmcA/NAT10_N"/>
</dbReference>
<dbReference type="PROSITE" id="PS51186">
    <property type="entry name" value="GNAT"/>
    <property type="match status" value="1"/>
</dbReference>
<evidence type="ECO:0000256" key="2">
    <source>
        <dbReference type="ARBA" id="ARBA00022694"/>
    </source>
</evidence>
<dbReference type="Gene3D" id="3.40.50.11040">
    <property type="match status" value="1"/>
</dbReference>
<dbReference type="InterPro" id="IPR007807">
    <property type="entry name" value="TcmA/NAT10_helicase"/>
</dbReference>
<keyword evidence="4" id="KW-0067">ATP-binding</keyword>
<evidence type="ECO:0000313" key="8">
    <source>
        <dbReference type="Proteomes" id="UP001209257"/>
    </source>
</evidence>
<dbReference type="Gene3D" id="3.40.50.300">
    <property type="entry name" value="P-loop containing nucleotide triphosphate hydrolases"/>
    <property type="match status" value="1"/>
</dbReference>
<evidence type="ECO:0000256" key="5">
    <source>
        <dbReference type="ARBA" id="ARBA00023315"/>
    </source>
</evidence>
<sequence>MSCWLGEAPPASTTYAVPLSQHKKLLGSEYNIAVFDATGPFRPSALLALAGTIKRSGRLLILAPPLDAWPTDPAVLDTHFLSHGWTLTNSKYLQYVIAQAQQDPDLGIYSHKLTLPGSLEAPALISADPPFATSDQARAYAQFFADKEGAHSAIITAPRGRGKSALLGQLAARLMAEGASVLLTSAAKEAVTPVFRHLARAKNVHLTAPLICRHEETGACLRWVAPDNPELLTRNPNWVFVDEAAALPLPQLRAITEHATRCVLTTTLDGYEGSGQGFVQRFVPAFLSDRADARHYTLTQPVRWADNDPVERFLNCTLLFDQHSPAPTCPADELTYRWCRFDQLAPSSLAQVMQLLMVAHYQTTPDDLMRLIDAPDVLVAIVCSADEKHIIGALIINREGGRRLQDLAAHIATGQRRVKGHLGAQRLTLLMADPQLARLRYWRVNRIAVRTEYRQQKVGSKLLAFVSEEARHQHIDAITSSFGFTSPLMAFWASNAFIQVHHGVKTDKASGRQSALVVKPLSATFSSYTEQLQTHCALEAAVLDGRLPLTDEHIETSLASLHLRKLCQLADGTRDSSQCIASLAWLASHPPIHANEDTFPLLAILHHLPLPAAALQQRAGLASKAATKSALQQEVANAIAIIAQQ</sequence>
<keyword evidence="8" id="KW-1185">Reference proteome</keyword>
<reference evidence="8" key="1">
    <citation type="submission" date="2023-07" db="EMBL/GenBank/DDBJ databases">
        <title>Study on multiphase classification of strain Alteromonas salexigens isolated from the Yellow Sea.</title>
        <authorList>
            <person name="Sun L."/>
        </authorList>
    </citation>
    <scope>NUCLEOTIDE SEQUENCE [LARGE SCALE GENOMIC DNA]</scope>
    <source>
        <strain evidence="8">ASW11-19</strain>
    </source>
</reference>
<dbReference type="Pfam" id="PF08351">
    <property type="entry name" value="TmcA_N"/>
    <property type="match status" value="1"/>
</dbReference>
<dbReference type="EC" id="2.3.1.-" evidence="7"/>
<dbReference type="GO" id="GO:0016746">
    <property type="term" value="F:acyltransferase activity"/>
    <property type="evidence" value="ECO:0007669"/>
    <property type="project" value="UniProtKB-KW"/>
</dbReference>
<dbReference type="Pfam" id="PF05127">
    <property type="entry name" value="NAT10_TcmA_helicase"/>
    <property type="match status" value="1"/>
</dbReference>
<dbReference type="SUPFAM" id="SSF55729">
    <property type="entry name" value="Acyl-CoA N-acyltransferases (Nat)"/>
    <property type="match status" value="1"/>
</dbReference>
<organism evidence="7 8">
    <name type="scientific">Alteromonas salexigens</name>
    <dbReference type="NCBI Taxonomy" id="2982530"/>
    <lineage>
        <taxon>Bacteria</taxon>
        <taxon>Pseudomonadati</taxon>
        <taxon>Pseudomonadota</taxon>
        <taxon>Gammaproteobacteria</taxon>
        <taxon>Alteromonadales</taxon>
        <taxon>Alteromonadaceae</taxon>
        <taxon>Alteromonas/Salinimonas group</taxon>
        <taxon>Alteromonas</taxon>
    </lineage>
</organism>
<protein>
    <submittedName>
        <fullName evidence="7">GNAT family N-acetyltransferase</fullName>
        <ecNumber evidence="7">2.3.1.-</ecNumber>
    </submittedName>
</protein>
<dbReference type="Pfam" id="PF13718">
    <property type="entry name" value="GNAT_acetyltr_2"/>
    <property type="match status" value="1"/>
</dbReference>
<keyword evidence="3" id="KW-0547">Nucleotide-binding</keyword>
<dbReference type="InterPro" id="IPR016181">
    <property type="entry name" value="Acyl_CoA_acyltransferase"/>
</dbReference>
<dbReference type="EMBL" id="JAOTJC010000008">
    <property type="protein sequence ID" value="MCU7555092.1"/>
    <property type="molecule type" value="Genomic_DNA"/>
</dbReference>
<dbReference type="SUPFAM" id="SSF52540">
    <property type="entry name" value="P-loop containing nucleoside triphosphate hydrolases"/>
    <property type="match status" value="1"/>
</dbReference>